<dbReference type="GO" id="GO:0008671">
    <property type="term" value="F:2-dehydro-3-deoxygalactonokinase activity"/>
    <property type="evidence" value="ECO:0007669"/>
    <property type="project" value="UniProtKB-EC"/>
</dbReference>
<organism evidence="1 2">
    <name type="scientific">Advenella kashmirensis</name>
    <dbReference type="NCBI Taxonomy" id="310575"/>
    <lineage>
        <taxon>Bacteria</taxon>
        <taxon>Pseudomonadati</taxon>
        <taxon>Pseudomonadota</taxon>
        <taxon>Betaproteobacteria</taxon>
        <taxon>Burkholderiales</taxon>
        <taxon>Alcaligenaceae</taxon>
    </lineage>
</organism>
<dbReference type="GO" id="GO:0034194">
    <property type="term" value="P:D-galactonate catabolic process"/>
    <property type="evidence" value="ECO:0007669"/>
    <property type="project" value="InterPro"/>
</dbReference>
<dbReference type="AlphaFoldDB" id="A0A356LH59"/>
<protein>
    <submittedName>
        <fullName evidence="1">2-oxo-3-deoxygalactonate kinase</fullName>
        <ecNumber evidence="1">2.7.1.58</ecNumber>
    </submittedName>
</protein>
<dbReference type="Gene3D" id="3.30.420.300">
    <property type="entry name" value="2-keto-3-deoxy-galactonokinase, substrate binding domain"/>
    <property type="match status" value="1"/>
</dbReference>
<dbReference type="CDD" id="cd24012">
    <property type="entry name" value="ASKHA_NBD_KDGal-kinase"/>
    <property type="match status" value="1"/>
</dbReference>
<sequence>MVSRYLAADWGSTNLRLWLVEDGIAVKNAASPFGITRMQNQSFPAVLQGLLQQMQIAQADVSRVYIAGMAGSNVGWQQANYLPCPVALNALGTSLTRVDPGWPAQAGIIPGVCVPGPDGADVMRGEETQLLGALQDTASALFILPGTHSKWARVHHDVIHSFTTVMTGELFDVLRHHSLLGRGLPAAAPHPESFDCGVMAGLAASDTMTELFSVRARYILGHLPAQQVDDYLSGLLIGSEMRDMRQRFEVSADTPVTLVGSGSLFTRYDRALHLAGIAFTTQDADTAILNGIRKIHDSLDT</sequence>
<keyword evidence="1" id="KW-0418">Kinase</keyword>
<dbReference type="Proteomes" id="UP000264036">
    <property type="component" value="Unassembled WGS sequence"/>
</dbReference>
<gene>
    <name evidence="1" type="ORF">DD666_10510</name>
</gene>
<comment type="caution">
    <text evidence="1">The sequence shown here is derived from an EMBL/GenBank/DDBJ whole genome shotgun (WGS) entry which is preliminary data.</text>
</comment>
<dbReference type="Pfam" id="PF05035">
    <property type="entry name" value="DGOK"/>
    <property type="match status" value="1"/>
</dbReference>
<reference evidence="1 2" key="1">
    <citation type="journal article" date="2018" name="Nat. Biotechnol.">
        <title>A standardized bacterial taxonomy based on genome phylogeny substantially revises the tree of life.</title>
        <authorList>
            <person name="Parks D.H."/>
            <person name="Chuvochina M."/>
            <person name="Waite D.W."/>
            <person name="Rinke C."/>
            <person name="Skarshewski A."/>
            <person name="Chaumeil P.A."/>
            <person name="Hugenholtz P."/>
        </authorList>
    </citation>
    <scope>NUCLEOTIDE SEQUENCE [LARGE SCALE GENOMIC DNA]</scope>
    <source>
        <strain evidence="1">UBA10707</strain>
    </source>
</reference>
<dbReference type="InterPro" id="IPR042257">
    <property type="entry name" value="DGOK_C"/>
</dbReference>
<evidence type="ECO:0000313" key="2">
    <source>
        <dbReference type="Proteomes" id="UP000264036"/>
    </source>
</evidence>
<dbReference type="InterPro" id="IPR007729">
    <property type="entry name" value="DGOK"/>
</dbReference>
<dbReference type="EC" id="2.7.1.58" evidence="1"/>
<name>A0A356LH59_9BURK</name>
<dbReference type="EMBL" id="DOEK01000027">
    <property type="protein sequence ID" value="HBP29835.1"/>
    <property type="molecule type" value="Genomic_DNA"/>
</dbReference>
<proteinExistence type="predicted"/>
<evidence type="ECO:0000313" key="1">
    <source>
        <dbReference type="EMBL" id="HBP29835.1"/>
    </source>
</evidence>
<keyword evidence="1" id="KW-0808">Transferase</keyword>
<dbReference type="InterPro" id="IPR042258">
    <property type="entry name" value="DGOK_N"/>
</dbReference>
<dbReference type="Gene3D" id="3.30.420.310">
    <property type="entry name" value="2-keto-3-deoxy-galactonokinase, C-terminal domain"/>
    <property type="match status" value="1"/>
</dbReference>
<accession>A0A356LH59</accession>